<evidence type="ECO:0008006" key="5">
    <source>
        <dbReference type="Google" id="ProtNLM"/>
    </source>
</evidence>
<feature type="transmembrane region" description="Helical" evidence="2">
    <location>
        <begin position="136"/>
        <end position="159"/>
    </location>
</feature>
<evidence type="ECO:0000313" key="4">
    <source>
        <dbReference type="Proteomes" id="UP000000377"/>
    </source>
</evidence>
<gene>
    <name evidence="3" type="ordered locus">SBI_06253</name>
</gene>
<accession>D7BS55</accession>
<keyword evidence="4" id="KW-1185">Reference proteome</keyword>
<feature type="region of interest" description="Disordered" evidence="1">
    <location>
        <begin position="1"/>
        <end position="25"/>
    </location>
</feature>
<keyword evidence="2" id="KW-0812">Transmembrane</keyword>
<organism evidence="3 4">
    <name type="scientific">Streptomyces bingchenggensis (strain BCW-1)</name>
    <dbReference type="NCBI Taxonomy" id="749414"/>
    <lineage>
        <taxon>Bacteria</taxon>
        <taxon>Bacillati</taxon>
        <taxon>Actinomycetota</taxon>
        <taxon>Actinomycetes</taxon>
        <taxon>Kitasatosporales</taxon>
        <taxon>Streptomycetaceae</taxon>
        <taxon>Streptomyces</taxon>
    </lineage>
</organism>
<sequence length="241" mass="25851">MPGSSLPSPPDPASDRPSPPAGRADRLAERAEVLRELVPPYLARRRALLLWLAAGLVATGWAAIWVGCRYVVMDDVVSVVVGAFFLAMAVGLVVPSTLAVASGVRDDLEARERLRAWAGSARDRDSLTRWHSPGRALFWLLPSLVLCCFGAASTAVAAADGSARALGFALVAAGTGALGMAKAVGYYRLVSRELTPAPEELEELEELEEPEELEELEEFEEPEVPEEFEADPAGGRPDDMR</sequence>
<feature type="transmembrane region" description="Helical" evidence="2">
    <location>
        <begin position="165"/>
        <end position="184"/>
    </location>
</feature>
<dbReference type="EMBL" id="CP002047">
    <property type="protein sequence ID" value="ADI09373.1"/>
    <property type="molecule type" value="Genomic_DNA"/>
</dbReference>
<dbReference type="AlphaFoldDB" id="D7BS55"/>
<reference evidence="3 4" key="1">
    <citation type="journal article" date="2010" name="J. Bacteriol.">
        <title>Genome sequence of the milbemycin-producing bacterium Streptomyces bingchenggensis.</title>
        <authorList>
            <person name="Wang X.J."/>
            <person name="Yan Y.J."/>
            <person name="Zhang B."/>
            <person name="An J."/>
            <person name="Wang J.J."/>
            <person name="Tian J."/>
            <person name="Jiang L."/>
            <person name="Chen Y.H."/>
            <person name="Huang S.X."/>
            <person name="Yin M."/>
            <person name="Zhang J."/>
            <person name="Gao A.L."/>
            <person name="Liu C.X."/>
            <person name="Zhu Z.X."/>
            <person name="Xiang W.S."/>
        </authorList>
    </citation>
    <scope>NUCLEOTIDE SEQUENCE [LARGE SCALE GENOMIC DNA]</scope>
    <source>
        <strain evidence="3 4">BCW-1</strain>
    </source>
</reference>
<protein>
    <recommendedName>
        <fullName evidence="5">Transmembrane protein</fullName>
    </recommendedName>
</protein>
<dbReference type="STRING" id="749414.SBI_06253"/>
<keyword evidence="2" id="KW-1133">Transmembrane helix</keyword>
<evidence type="ECO:0000313" key="3">
    <source>
        <dbReference type="EMBL" id="ADI09373.1"/>
    </source>
</evidence>
<evidence type="ECO:0000256" key="1">
    <source>
        <dbReference type="SAM" id="MobiDB-lite"/>
    </source>
</evidence>
<dbReference type="eggNOG" id="ENOG503445M">
    <property type="taxonomic scope" value="Bacteria"/>
</dbReference>
<feature type="transmembrane region" description="Helical" evidence="2">
    <location>
        <begin position="48"/>
        <end position="67"/>
    </location>
</feature>
<feature type="compositionally biased region" description="Pro residues" evidence="1">
    <location>
        <begin position="7"/>
        <end position="20"/>
    </location>
</feature>
<dbReference type="KEGG" id="sbh:SBI_06253"/>
<name>D7BS55_STRBB</name>
<dbReference type="HOGENOM" id="CLU_092433_0_0_11"/>
<feature type="region of interest" description="Disordered" evidence="1">
    <location>
        <begin position="198"/>
        <end position="241"/>
    </location>
</feature>
<keyword evidence="2" id="KW-0472">Membrane</keyword>
<evidence type="ECO:0000256" key="2">
    <source>
        <dbReference type="SAM" id="Phobius"/>
    </source>
</evidence>
<proteinExistence type="predicted"/>
<feature type="compositionally biased region" description="Acidic residues" evidence="1">
    <location>
        <begin position="199"/>
        <end position="230"/>
    </location>
</feature>
<dbReference type="Proteomes" id="UP000000377">
    <property type="component" value="Chromosome"/>
</dbReference>
<feature type="transmembrane region" description="Helical" evidence="2">
    <location>
        <begin position="79"/>
        <end position="104"/>
    </location>
</feature>
<dbReference type="PATRIC" id="fig|749414.3.peg.6444"/>